<protein>
    <submittedName>
        <fullName evidence="1">Uncharacterized protein</fullName>
    </submittedName>
</protein>
<proteinExistence type="predicted"/>
<evidence type="ECO:0000313" key="1">
    <source>
        <dbReference type="EMBL" id="KAK1861734.1"/>
    </source>
</evidence>
<dbReference type="EMBL" id="CM020618">
    <property type="protein sequence ID" value="KAK1861734.1"/>
    <property type="molecule type" value="Genomic_DNA"/>
</dbReference>
<sequence length="274" mass="28797">MAPAASPPPPPVVRKEGEPTELIVHKAPTTWARSRTVPAATTHRRESCLCAYTRATAQSSRFHRGTTLRWAGAARRACATTVSASRARRLGHGLDTQDDRAPPPRPFYFGGAGDEVGGQAPRVLEPPQPVRGAQEGVRVGVAGVAGGRGREKKSTKGGAATPRAAPAAAVAAAPPLPCRPTAPPPSPRVARFLVARMARAWCSEKPSLVLEQQRREGGGRPGAAVASLWWTVASCDAARSPTMWKRGAVVGGGGEFLQAADAGDWLELFMVRSK</sequence>
<evidence type="ECO:0000313" key="2">
    <source>
        <dbReference type="Proteomes" id="UP000798662"/>
    </source>
</evidence>
<keyword evidence="2" id="KW-1185">Reference proteome</keyword>
<name>A0ACC3BUY9_PYRYE</name>
<reference evidence="1" key="1">
    <citation type="submission" date="2019-11" db="EMBL/GenBank/DDBJ databases">
        <title>Nori genome reveals adaptations in red seaweeds to the harsh intertidal environment.</title>
        <authorList>
            <person name="Wang D."/>
            <person name="Mao Y."/>
        </authorList>
    </citation>
    <scope>NUCLEOTIDE SEQUENCE</scope>
    <source>
        <tissue evidence="1">Gametophyte</tissue>
    </source>
</reference>
<accession>A0ACC3BUY9</accession>
<dbReference type="Proteomes" id="UP000798662">
    <property type="component" value="Chromosome 1"/>
</dbReference>
<comment type="caution">
    <text evidence="1">The sequence shown here is derived from an EMBL/GenBank/DDBJ whole genome shotgun (WGS) entry which is preliminary data.</text>
</comment>
<gene>
    <name evidence="1" type="ORF">I4F81_004314</name>
</gene>
<organism evidence="1 2">
    <name type="scientific">Pyropia yezoensis</name>
    <name type="common">Susabi-nori</name>
    <name type="synonym">Porphyra yezoensis</name>
    <dbReference type="NCBI Taxonomy" id="2788"/>
    <lineage>
        <taxon>Eukaryota</taxon>
        <taxon>Rhodophyta</taxon>
        <taxon>Bangiophyceae</taxon>
        <taxon>Bangiales</taxon>
        <taxon>Bangiaceae</taxon>
        <taxon>Pyropia</taxon>
    </lineage>
</organism>